<dbReference type="RefSeq" id="XP_003289684.1">
    <property type="nucleotide sequence ID" value="XM_003289636.1"/>
</dbReference>
<feature type="compositionally biased region" description="Basic and acidic residues" evidence="1">
    <location>
        <begin position="1"/>
        <end position="11"/>
    </location>
</feature>
<keyword evidence="3" id="KW-1185">Reference proteome</keyword>
<dbReference type="AlphaFoldDB" id="F0ZQI9"/>
<feature type="region of interest" description="Disordered" evidence="1">
    <location>
        <begin position="280"/>
        <end position="314"/>
    </location>
</feature>
<dbReference type="InParanoid" id="F0ZQI9"/>
<dbReference type="VEuPathDB" id="AmoebaDB:DICPUDRAFT_80454"/>
<evidence type="ECO:0000256" key="1">
    <source>
        <dbReference type="SAM" id="MobiDB-lite"/>
    </source>
</evidence>
<dbReference type="Proteomes" id="UP000001064">
    <property type="component" value="Unassembled WGS sequence"/>
</dbReference>
<sequence length="532" mass="61050">MEDLKWYEKGCLDSNESSDSDGLQLDYDNFSSNFGLGHDLQSYNESLHTSRQQNSSIDYLDASQQSDYLSSPQQKSHSDYLSNPQQQSQSDYLSTPQQQSQSDYLTNPQQSQSDYLSNPQQQSQSDYLPNPQQSQSGYWANSQQSQSDYLSNLQQSQNDYLSNPQQSQSDYLSNPQQSQNDYLSNPQQSQSDYLTNPQQSQSDYLSNPQQSQSDYLSTPQQSQCDYLSNLQQSQSNNMSYPQLSQIFTAICNNILDTTAVIDMIDSSKSNKVPKFNKKNEKELLRRNDPTQGANVHQDNIYLNPPNKKLKNSDQNNYNHNLVVSVPREKEKLRTEAVELLRSYDIEVNEHFNFPEQSWGNKEMNFSLEIPSTVNTIRASLKKVVGPEINSPIKIEIKYSGIGDWFIGCLTVKAYSGTYYLKIKYPDKTIIYPNIQFISNCEKCIPPSFYQLRYHNNKFYAFSSFLKAKPKKSDTSKRPPVVIYNENEIECEYGTTFGETPLFISFPVPNGLTNPENTPLSAFKFYYKSNNNK</sequence>
<dbReference type="EMBL" id="GL871125">
    <property type="protein sequence ID" value="EGC33813.1"/>
    <property type="molecule type" value="Genomic_DNA"/>
</dbReference>
<gene>
    <name evidence="2" type="ORF">DICPUDRAFT_80454</name>
</gene>
<feature type="region of interest" description="Disordered" evidence="1">
    <location>
        <begin position="1"/>
        <end position="25"/>
    </location>
</feature>
<dbReference type="KEGG" id="dpp:DICPUDRAFT_80454"/>
<feature type="region of interest" description="Disordered" evidence="1">
    <location>
        <begin position="67"/>
        <end position="222"/>
    </location>
</feature>
<protein>
    <submittedName>
        <fullName evidence="2">Uncharacterized protein</fullName>
    </submittedName>
</protein>
<dbReference type="eggNOG" id="ENOG502SGTZ">
    <property type="taxonomic scope" value="Eukaryota"/>
</dbReference>
<proteinExistence type="predicted"/>
<reference evidence="3" key="1">
    <citation type="journal article" date="2011" name="Genome Biol.">
        <title>Comparative genomics of the social amoebae Dictyostelium discoideum and Dictyostelium purpureum.</title>
        <authorList>
            <consortium name="US DOE Joint Genome Institute (JGI-PGF)"/>
            <person name="Sucgang R."/>
            <person name="Kuo A."/>
            <person name="Tian X."/>
            <person name="Salerno W."/>
            <person name="Parikh A."/>
            <person name="Feasley C.L."/>
            <person name="Dalin E."/>
            <person name="Tu H."/>
            <person name="Huang E."/>
            <person name="Barry K."/>
            <person name="Lindquist E."/>
            <person name="Shapiro H."/>
            <person name="Bruce D."/>
            <person name="Schmutz J."/>
            <person name="Salamov A."/>
            <person name="Fey P."/>
            <person name="Gaudet P."/>
            <person name="Anjard C."/>
            <person name="Babu M.M."/>
            <person name="Basu S."/>
            <person name="Bushmanova Y."/>
            <person name="van der Wel H."/>
            <person name="Katoh-Kurasawa M."/>
            <person name="Dinh C."/>
            <person name="Coutinho P.M."/>
            <person name="Saito T."/>
            <person name="Elias M."/>
            <person name="Schaap P."/>
            <person name="Kay R.R."/>
            <person name="Henrissat B."/>
            <person name="Eichinger L."/>
            <person name="Rivero F."/>
            <person name="Putnam N.H."/>
            <person name="West C.M."/>
            <person name="Loomis W.F."/>
            <person name="Chisholm R.L."/>
            <person name="Shaulsky G."/>
            <person name="Strassmann J.E."/>
            <person name="Queller D.C."/>
            <person name="Kuspa A."/>
            <person name="Grigoriev I.V."/>
        </authorList>
    </citation>
    <scope>NUCLEOTIDE SEQUENCE [LARGE SCALE GENOMIC DNA]</scope>
    <source>
        <strain evidence="3">QSDP1</strain>
    </source>
</reference>
<name>F0ZQI9_DICPU</name>
<accession>F0ZQI9</accession>
<dbReference type="GeneID" id="10502949"/>
<evidence type="ECO:0000313" key="3">
    <source>
        <dbReference type="Proteomes" id="UP000001064"/>
    </source>
</evidence>
<organism evidence="2 3">
    <name type="scientific">Dictyostelium purpureum</name>
    <name type="common">Slime mold</name>
    <dbReference type="NCBI Taxonomy" id="5786"/>
    <lineage>
        <taxon>Eukaryota</taxon>
        <taxon>Amoebozoa</taxon>
        <taxon>Evosea</taxon>
        <taxon>Eumycetozoa</taxon>
        <taxon>Dictyostelia</taxon>
        <taxon>Dictyosteliales</taxon>
        <taxon>Dictyosteliaceae</taxon>
        <taxon>Dictyostelium</taxon>
    </lineage>
</organism>
<evidence type="ECO:0000313" key="2">
    <source>
        <dbReference type="EMBL" id="EGC33813.1"/>
    </source>
</evidence>